<dbReference type="GO" id="GO:0043190">
    <property type="term" value="C:ATP-binding cassette (ABC) transporter complex"/>
    <property type="evidence" value="ECO:0007669"/>
    <property type="project" value="InterPro"/>
</dbReference>
<dbReference type="GO" id="GO:0042597">
    <property type="term" value="C:periplasmic space"/>
    <property type="evidence" value="ECO:0007669"/>
    <property type="project" value="UniProtKB-ARBA"/>
</dbReference>
<dbReference type="PANTHER" id="PTHR30290">
    <property type="entry name" value="PERIPLASMIC BINDING COMPONENT OF ABC TRANSPORTER"/>
    <property type="match status" value="1"/>
</dbReference>
<dbReference type="GO" id="GO:1904680">
    <property type="term" value="F:peptide transmembrane transporter activity"/>
    <property type="evidence" value="ECO:0007669"/>
    <property type="project" value="TreeGrafter"/>
</dbReference>
<feature type="region of interest" description="Disordered" evidence="1">
    <location>
        <begin position="28"/>
        <end position="55"/>
    </location>
</feature>
<dbReference type="Gene3D" id="3.40.190.10">
    <property type="entry name" value="Periplasmic binding protein-like II"/>
    <property type="match status" value="1"/>
</dbReference>
<dbReference type="PANTHER" id="PTHR30290:SF83">
    <property type="entry name" value="ABC TRANSPORTER SUBSTRATE-BINDING PROTEIN"/>
    <property type="match status" value="1"/>
</dbReference>
<dbReference type="Proteomes" id="UP000236723">
    <property type="component" value="Unassembled WGS sequence"/>
</dbReference>
<keyword evidence="5" id="KW-1185">Reference proteome</keyword>
<dbReference type="InterPro" id="IPR039424">
    <property type="entry name" value="SBP_5"/>
</dbReference>
<keyword evidence="2" id="KW-0732">Signal</keyword>
<evidence type="ECO:0000313" key="4">
    <source>
        <dbReference type="EMBL" id="SEG66531.1"/>
    </source>
</evidence>
<dbReference type="AlphaFoldDB" id="A0A1H6C0P7"/>
<dbReference type="Pfam" id="PF00496">
    <property type="entry name" value="SBP_bac_5"/>
    <property type="match status" value="1"/>
</dbReference>
<dbReference type="CDD" id="cd08506">
    <property type="entry name" value="PBP2_clavulanate_OppA2"/>
    <property type="match status" value="1"/>
</dbReference>
<reference evidence="5" key="1">
    <citation type="submission" date="2016-10" db="EMBL/GenBank/DDBJ databases">
        <authorList>
            <person name="Varghese N."/>
            <person name="Submissions S."/>
        </authorList>
    </citation>
    <scope>NUCLEOTIDE SEQUENCE [LARGE SCALE GENOMIC DNA]</scope>
    <source>
        <strain evidence="5">DSM 43163</strain>
    </source>
</reference>
<dbReference type="SUPFAM" id="SSF53850">
    <property type="entry name" value="Periplasmic binding protein-like II"/>
    <property type="match status" value="1"/>
</dbReference>
<dbReference type="EMBL" id="FNVO01000008">
    <property type="protein sequence ID" value="SEG66531.1"/>
    <property type="molecule type" value="Genomic_DNA"/>
</dbReference>
<name>A0A1H6C0P7_9ACTN</name>
<organism evidence="4 5">
    <name type="scientific">Thermomonospora echinospora</name>
    <dbReference type="NCBI Taxonomy" id="1992"/>
    <lineage>
        <taxon>Bacteria</taxon>
        <taxon>Bacillati</taxon>
        <taxon>Actinomycetota</taxon>
        <taxon>Actinomycetes</taxon>
        <taxon>Streptosporangiales</taxon>
        <taxon>Thermomonosporaceae</taxon>
        <taxon>Thermomonospora</taxon>
    </lineage>
</organism>
<dbReference type="OrthoDB" id="5240629at2"/>
<dbReference type="RefSeq" id="WP_103939344.1">
    <property type="nucleotide sequence ID" value="NZ_FNVO01000008.1"/>
</dbReference>
<feature type="signal peptide" evidence="2">
    <location>
        <begin position="1"/>
        <end position="23"/>
    </location>
</feature>
<proteinExistence type="predicted"/>
<dbReference type="Gene3D" id="3.10.105.10">
    <property type="entry name" value="Dipeptide-binding Protein, Domain 3"/>
    <property type="match status" value="1"/>
</dbReference>
<dbReference type="InterPro" id="IPR030678">
    <property type="entry name" value="Peptide/Ni-bd"/>
</dbReference>
<accession>A0A1H6C0P7</accession>
<dbReference type="GO" id="GO:0015833">
    <property type="term" value="P:peptide transport"/>
    <property type="evidence" value="ECO:0007669"/>
    <property type="project" value="TreeGrafter"/>
</dbReference>
<evidence type="ECO:0000313" key="5">
    <source>
        <dbReference type="Proteomes" id="UP000236723"/>
    </source>
</evidence>
<protein>
    <submittedName>
        <fullName evidence="4">Peptide/nickel transport system substrate-binding protein</fullName>
    </submittedName>
</protein>
<evidence type="ECO:0000256" key="2">
    <source>
        <dbReference type="SAM" id="SignalP"/>
    </source>
</evidence>
<evidence type="ECO:0000256" key="1">
    <source>
        <dbReference type="SAM" id="MobiDB-lite"/>
    </source>
</evidence>
<feature type="domain" description="Solute-binding protein family 5" evidence="3">
    <location>
        <begin position="104"/>
        <end position="497"/>
    </location>
</feature>
<evidence type="ECO:0000259" key="3">
    <source>
        <dbReference type="Pfam" id="PF00496"/>
    </source>
</evidence>
<feature type="chain" id="PRO_5038879652" evidence="2">
    <location>
        <begin position="24"/>
        <end position="586"/>
    </location>
</feature>
<gene>
    <name evidence="4" type="ORF">SAMN04489712_108201</name>
</gene>
<dbReference type="PIRSF" id="PIRSF002741">
    <property type="entry name" value="MppA"/>
    <property type="match status" value="1"/>
</dbReference>
<sequence length="586" mass="63518">MKSPKVWTAMTAGAVVLSLGLSACGGGDDGDGEGGSAATKFDAGSNGIVNPSDKKGGVLRMGMSDDFDSTDPGDTYYAFGNNFVRLYSRTLMTYTSKPGADSNKPSPDLAEAAGVPSDGNKTWTFKLKKGLKYEDGSEIKAEHIKYAVARTYDRGVLSHGPAYFPQLLDAGDYKGPYKNKNLDDFKGIETPDDYTVVFKLKDPFPEFNELVTFSGQTAPVPPDKDKGAQYRLHPLSSGPYKWEGDYQPKKGGVLVRNENWDASTDPNRKALPDRIEITAGLEANEVDNRLLNGQLHVDLPGSGVQDAARQKILTDPKLKANADNPYAGFHWYVPISTVNIPNVECRKAIVYAADRDAMWRAYGGDVGGERSTSIQPPIIAGRQKGTDLYTSTAAGYKGDVNKAKEALQACGQPNGFSTTMVYRSDRPKEKAVAEALEQSLGKAGIKLTLKGYPAGTYTAEQFGSPSFVKKEKIGLGTYGWAADWPTGYGYLQAISDGKAIVPAGNSNPSELDDPEINKMWNDVVKLDDAAQREAIYNQIDQKIREKAAILPNVYAKSLLYRPQTLANVYFHAGFGMYDYANLGVTG</sequence>
<dbReference type="PROSITE" id="PS51257">
    <property type="entry name" value="PROKAR_LIPOPROTEIN"/>
    <property type="match status" value="1"/>
</dbReference>
<dbReference type="InterPro" id="IPR000914">
    <property type="entry name" value="SBP_5_dom"/>
</dbReference>